<dbReference type="InterPro" id="IPR015422">
    <property type="entry name" value="PyrdxlP-dep_Trfase_small"/>
</dbReference>
<comment type="catalytic activity">
    <reaction evidence="8">
        <text>L-methionine + H2O = methanethiol + 2-oxobutanoate + NH4(+)</text>
        <dbReference type="Rhea" id="RHEA:23800"/>
        <dbReference type="ChEBI" id="CHEBI:15377"/>
        <dbReference type="ChEBI" id="CHEBI:16007"/>
        <dbReference type="ChEBI" id="CHEBI:16763"/>
        <dbReference type="ChEBI" id="CHEBI:28938"/>
        <dbReference type="ChEBI" id="CHEBI:57844"/>
        <dbReference type="EC" id="4.4.1.11"/>
    </reaction>
    <physiologicalReaction direction="left-to-right" evidence="8">
        <dbReference type="Rhea" id="RHEA:23801"/>
    </physiologicalReaction>
</comment>
<dbReference type="GO" id="GO:0018826">
    <property type="term" value="F:methionine gamma-lyase activity"/>
    <property type="evidence" value="ECO:0007669"/>
    <property type="project" value="UniProtKB-EC"/>
</dbReference>
<evidence type="ECO:0000256" key="8">
    <source>
        <dbReference type="ARBA" id="ARBA00052699"/>
    </source>
</evidence>
<evidence type="ECO:0000256" key="3">
    <source>
        <dbReference type="ARBA" id="ARBA00022679"/>
    </source>
</evidence>
<dbReference type="Proteomes" id="UP000553888">
    <property type="component" value="Unassembled WGS sequence"/>
</dbReference>
<dbReference type="InterPro" id="IPR006235">
    <property type="entry name" value="OAc-hSer/O-AcSer_sulfhydrylase"/>
</dbReference>
<comment type="cofactor">
    <cofactor evidence="1 10">
        <name>pyridoxal 5'-phosphate</name>
        <dbReference type="ChEBI" id="CHEBI:597326"/>
    </cofactor>
</comment>
<evidence type="ECO:0000313" key="13">
    <source>
        <dbReference type="Proteomes" id="UP000553888"/>
    </source>
</evidence>
<dbReference type="GO" id="GO:0047982">
    <property type="term" value="F:homocysteine desulfhydrase activity"/>
    <property type="evidence" value="ECO:0007669"/>
    <property type="project" value="UniProtKB-EC"/>
</dbReference>
<evidence type="ECO:0000256" key="1">
    <source>
        <dbReference type="ARBA" id="ARBA00001933"/>
    </source>
</evidence>
<dbReference type="GO" id="GO:0071269">
    <property type="term" value="P:L-homocysteine biosynthetic process"/>
    <property type="evidence" value="ECO:0007669"/>
    <property type="project" value="TreeGrafter"/>
</dbReference>
<sequence length="447" mass="48009">MTDETTAPAPTAVSDDAAPAVSGAAPEWRFDTRQVHAGEYRDTPAGARIPPITLTAGYWFDSLDDAKGRFSAENDGLIYSRQVNPTGRVAEQRISSLEGGVDTILVSSGQAAITSALFALVQSGERFVSSASIYSGTRILFGRSFARMGVGVDYVWDPDDEAAWDAAITPETKAIFTETIPNPKNDIVDIPLLARVAERHGLPLIVDNTIASPYLIRPFEHGAHVVVHSSTKFLTGHGAVISGAIVDGGTFDWANASRDYPLITTAPGGRRSSLERAGRRAYAVTTREAVVNDIGPSLSPFNAFLVAQGIETLSLRMERHLASTATIVSWLREHPRVVSVDYAGQPGDARHELAQKLYGGRTGSVFAFTVDGGEAGAARVLERLRLISHMTNIGDVRSMALHPATTTHLSFDEELQRRLGIVPGLIRLSVGTEDVRDLIADLEQALA</sequence>
<evidence type="ECO:0000256" key="2">
    <source>
        <dbReference type="ARBA" id="ARBA00009077"/>
    </source>
</evidence>
<dbReference type="RefSeq" id="WP_179569683.1">
    <property type="nucleotide sequence ID" value="NZ_JACBZY010000001.1"/>
</dbReference>
<dbReference type="InterPro" id="IPR015421">
    <property type="entry name" value="PyrdxlP-dep_Trfase_major"/>
</dbReference>
<accession>A0A852YSN3</accession>
<dbReference type="GO" id="GO:0005737">
    <property type="term" value="C:cytoplasm"/>
    <property type="evidence" value="ECO:0007669"/>
    <property type="project" value="TreeGrafter"/>
</dbReference>
<comment type="caution">
    <text evidence="12">The sequence shown here is derived from an EMBL/GenBank/DDBJ whole genome shotgun (WGS) entry which is preliminary data.</text>
</comment>
<dbReference type="Pfam" id="PF01053">
    <property type="entry name" value="Cys_Met_Meta_PP"/>
    <property type="match status" value="1"/>
</dbReference>
<evidence type="ECO:0000256" key="9">
    <source>
        <dbReference type="PIRSR" id="PIRSR001434-2"/>
    </source>
</evidence>
<dbReference type="InterPro" id="IPR000277">
    <property type="entry name" value="Cys/Met-Metab_PyrdxlP-dep_enz"/>
</dbReference>
<dbReference type="InterPro" id="IPR015424">
    <property type="entry name" value="PyrdxlP-dep_Trfase"/>
</dbReference>
<gene>
    <name evidence="12" type="ORF">BJ979_003335</name>
</gene>
<feature type="region of interest" description="Disordered" evidence="11">
    <location>
        <begin position="1"/>
        <end position="28"/>
    </location>
</feature>
<dbReference type="CDD" id="cd00614">
    <property type="entry name" value="CGS_like"/>
    <property type="match status" value="1"/>
</dbReference>
<dbReference type="PANTHER" id="PTHR43797">
    <property type="entry name" value="HOMOCYSTEINE/CYSTEINE SYNTHASE"/>
    <property type="match status" value="1"/>
</dbReference>
<evidence type="ECO:0000256" key="11">
    <source>
        <dbReference type="SAM" id="MobiDB-lite"/>
    </source>
</evidence>
<feature type="modified residue" description="N6-(pyridoxal phosphate)lysine" evidence="9">
    <location>
        <position position="232"/>
    </location>
</feature>
<evidence type="ECO:0000256" key="4">
    <source>
        <dbReference type="ARBA" id="ARBA00022898"/>
    </source>
</evidence>
<dbReference type="Gene3D" id="3.90.1150.10">
    <property type="entry name" value="Aspartate Aminotransferase, domain 1"/>
    <property type="match status" value="1"/>
</dbReference>
<dbReference type="GO" id="GO:0004124">
    <property type="term" value="F:cysteine synthase activity"/>
    <property type="evidence" value="ECO:0007669"/>
    <property type="project" value="TreeGrafter"/>
</dbReference>
<reference evidence="12 13" key="1">
    <citation type="submission" date="2020-07" db="EMBL/GenBank/DDBJ databases">
        <title>Sequencing the genomes of 1000 actinobacteria strains.</title>
        <authorList>
            <person name="Klenk H.-P."/>
        </authorList>
    </citation>
    <scope>NUCLEOTIDE SEQUENCE [LARGE SCALE GENOMIC DNA]</scope>
    <source>
        <strain evidence="12 13">DSM 23141</strain>
    </source>
</reference>
<keyword evidence="12" id="KW-0456">Lyase</keyword>
<organism evidence="12 13">
    <name type="scientific">Schumannella luteola</name>
    <dbReference type="NCBI Taxonomy" id="472059"/>
    <lineage>
        <taxon>Bacteria</taxon>
        <taxon>Bacillati</taxon>
        <taxon>Actinomycetota</taxon>
        <taxon>Actinomycetes</taxon>
        <taxon>Micrococcales</taxon>
        <taxon>Microbacteriaceae</taxon>
        <taxon>Schumannella</taxon>
    </lineage>
</organism>
<evidence type="ECO:0000313" key="12">
    <source>
        <dbReference type="EMBL" id="NYH00710.1"/>
    </source>
</evidence>
<dbReference type="GO" id="GO:0030170">
    <property type="term" value="F:pyridoxal phosphate binding"/>
    <property type="evidence" value="ECO:0007669"/>
    <property type="project" value="InterPro"/>
</dbReference>
<evidence type="ECO:0000256" key="5">
    <source>
        <dbReference type="ARBA" id="ARBA00047175"/>
    </source>
</evidence>
<dbReference type="GO" id="GO:0003961">
    <property type="term" value="F:O-acetylhomoserine aminocarboxypropyltransferase activity"/>
    <property type="evidence" value="ECO:0007669"/>
    <property type="project" value="TreeGrafter"/>
</dbReference>
<dbReference type="EC" id="4.4.1.2" evidence="5"/>
<dbReference type="EMBL" id="JACBZY010000001">
    <property type="protein sequence ID" value="NYH00710.1"/>
    <property type="molecule type" value="Genomic_DNA"/>
</dbReference>
<evidence type="ECO:0000256" key="7">
    <source>
        <dbReference type="ARBA" id="ARBA00048780"/>
    </source>
</evidence>
<dbReference type="GO" id="GO:0006535">
    <property type="term" value="P:cysteine biosynthetic process from serine"/>
    <property type="evidence" value="ECO:0007669"/>
    <property type="project" value="TreeGrafter"/>
</dbReference>
<name>A0A852YSN3_9MICO</name>
<dbReference type="AlphaFoldDB" id="A0A852YSN3"/>
<dbReference type="PIRSF" id="PIRSF001434">
    <property type="entry name" value="CGS"/>
    <property type="match status" value="1"/>
</dbReference>
<comment type="similarity">
    <text evidence="2 10">Belongs to the trans-sulfuration enzymes family.</text>
</comment>
<dbReference type="GO" id="GO:0019346">
    <property type="term" value="P:transsulfuration"/>
    <property type="evidence" value="ECO:0007669"/>
    <property type="project" value="InterPro"/>
</dbReference>
<dbReference type="PANTHER" id="PTHR43797:SF2">
    <property type="entry name" value="HOMOCYSTEINE_CYSTEINE SYNTHASE"/>
    <property type="match status" value="1"/>
</dbReference>
<keyword evidence="4 9" id="KW-0663">Pyridoxal phosphate</keyword>
<proteinExistence type="inferred from homology"/>
<comment type="catalytic activity">
    <reaction evidence="7">
        <text>L-homocysteine + H2O = 2-oxobutanoate + hydrogen sulfide + NH4(+) + H(+)</text>
        <dbReference type="Rhea" id="RHEA:14501"/>
        <dbReference type="ChEBI" id="CHEBI:15377"/>
        <dbReference type="ChEBI" id="CHEBI:15378"/>
        <dbReference type="ChEBI" id="CHEBI:16763"/>
        <dbReference type="ChEBI" id="CHEBI:28938"/>
        <dbReference type="ChEBI" id="CHEBI:29919"/>
        <dbReference type="ChEBI" id="CHEBI:58199"/>
        <dbReference type="EC" id="4.4.1.2"/>
    </reaction>
    <physiologicalReaction direction="left-to-right" evidence="7">
        <dbReference type="Rhea" id="RHEA:14502"/>
    </physiologicalReaction>
</comment>
<keyword evidence="3 12" id="KW-0808">Transferase</keyword>
<dbReference type="SUPFAM" id="SSF53383">
    <property type="entry name" value="PLP-dependent transferases"/>
    <property type="match status" value="1"/>
</dbReference>
<keyword evidence="13" id="KW-1185">Reference proteome</keyword>
<dbReference type="FunFam" id="3.40.640.10:FF:000046">
    <property type="entry name" value="Cystathionine gamma-lyase"/>
    <property type="match status" value="1"/>
</dbReference>
<protein>
    <recommendedName>
        <fullName evidence="5">homocysteine desulfhydrase</fullName>
        <ecNumber evidence="5">4.4.1.2</ecNumber>
    </recommendedName>
    <alternativeName>
        <fullName evidence="6">Homocysteine desulfhydrase</fullName>
    </alternativeName>
</protein>
<evidence type="ECO:0000256" key="6">
    <source>
        <dbReference type="ARBA" id="ARBA00047199"/>
    </source>
</evidence>
<dbReference type="Gene3D" id="3.40.640.10">
    <property type="entry name" value="Type I PLP-dependent aspartate aminotransferase-like (Major domain)"/>
    <property type="match status" value="1"/>
</dbReference>
<evidence type="ECO:0000256" key="10">
    <source>
        <dbReference type="RuleBase" id="RU362118"/>
    </source>
</evidence>